<proteinExistence type="predicted"/>
<protein>
    <submittedName>
        <fullName evidence="1">Uncharacterized protein</fullName>
    </submittedName>
</protein>
<evidence type="ECO:0000313" key="1">
    <source>
        <dbReference type="EMBL" id="KIQ00639.1"/>
    </source>
</evidence>
<dbReference type="AlphaFoldDB" id="A0A0D0KRA7"/>
<reference evidence="1 2" key="1">
    <citation type="submission" date="2014-12" db="EMBL/GenBank/DDBJ databases">
        <title>16Stimator: statistical estimation of ribosomal gene copy numbers from draft genome assemblies.</title>
        <authorList>
            <person name="Perisin M.A."/>
            <person name="Vetter M."/>
            <person name="Gilbert J.A."/>
            <person name="Bergelson J."/>
        </authorList>
    </citation>
    <scope>NUCLEOTIDE SEQUENCE [LARGE SCALE GENOMIC DNA]</scope>
    <source>
        <strain evidence="1 2">MEJ076</strain>
    </source>
</reference>
<organism evidence="1 2">
    <name type="scientific">Agrobacterium tumefaciens</name>
    <dbReference type="NCBI Taxonomy" id="358"/>
    <lineage>
        <taxon>Bacteria</taxon>
        <taxon>Pseudomonadati</taxon>
        <taxon>Pseudomonadota</taxon>
        <taxon>Alphaproteobacteria</taxon>
        <taxon>Hyphomicrobiales</taxon>
        <taxon>Rhizobiaceae</taxon>
        <taxon>Rhizobium/Agrobacterium group</taxon>
        <taxon>Agrobacterium</taxon>
        <taxon>Agrobacterium tumefaciens complex</taxon>
    </lineage>
</organism>
<gene>
    <name evidence="1" type="ORF">RU07_16860</name>
</gene>
<comment type="caution">
    <text evidence="1">The sequence shown here is derived from an EMBL/GenBank/DDBJ whole genome shotgun (WGS) entry which is preliminary data.</text>
</comment>
<accession>A0A0D0KRA7</accession>
<dbReference type="EMBL" id="JXQV01000017">
    <property type="protein sequence ID" value="KIQ00639.1"/>
    <property type="molecule type" value="Genomic_DNA"/>
</dbReference>
<sequence>MIWQARHSESPIMGFRCATASRFAAVPIIFFEKLTKSGNVQHLLCQLLLQPGARLARFAAMIGLEYESVTHVLKIISRPKGRLNSKRLHCRRTAIWTISSGFRTAC</sequence>
<name>A0A0D0KRA7_AGRTU</name>
<dbReference type="Proteomes" id="UP000035017">
    <property type="component" value="Unassembled WGS sequence"/>
</dbReference>
<evidence type="ECO:0000313" key="2">
    <source>
        <dbReference type="Proteomes" id="UP000035017"/>
    </source>
</evidence>